<proteinExistence type="inferred from homology"/>
<dbReference type="Proteomes" id="UP000324222">
    <property type="component" value="Unassembled WGS sequence"/>
</dbReference>
<comment type="caution">
    <text evidence="3">The sequence shown here is derived from an EMBL/GenBank/DDBJ whole genome shotgun (WGS) entry which is preliminary data.</text>
</comment>
<gene>
    <name evidence="3" type="primary">Cul3_1</name>
    <name evidence="3" type="ORF">E2C01_102632</name>
</gene>
<feature type="domain" description="Cullin N-terminal" evidence="2">
    <location>
        <begin position="1"/>
        <end position="107"/>
    </location>
</feature>
<organism evidence="3 4">
    <name type="scientific">Portunus trituberculatus</name>
    <name type="common">Swimming crab</name>
    <name type="synonym">Neptunus trituberculatus</name>
    <dbReference type="NCBI Taxonomy" id="210409"/>
    <lineage>
        <taxon>Eukaryota</taxon>
        <taxon>Metazoa</taxon>
        <taxon>Ecdysozoa</taxon>
        <taxon>Arthropoda</taxon>
        <taxon>Crustacea</taxon>
        <taxon>Multicrustacea</taxon>
        <taxon>Malacostraca</taxon>
        <taxon>Eumalacostraca</taxon>
        <taxon>Eucarida</taxon>
        <taxon>Decapoda</taxon>
        <taxon>Pleocyemata</taxon>
        <taxon>Brachyura</taxon>
        <taxon>Eubrachyura</taxon>
        <taxon>Portunoidea</taxon>
        <taxon>Portunidae</taxon>
        <taxon>Portuninae</taxon>
        <taxon>Portunus</taxon>
    </lineage>
</organism>
<sequence>MVMIRDILMYMDRVYVQQNNVDNVYNLGLIIFRDQVVRYGCIRDHLRETLLDMVMRERRGEVVDRLAIKNAAQMLIVLGIESRAVYEEDFERPFLAQSAEFYRVRMNLFMYLFLNNLSEQFDSHYFYFSSLLKISRDCI</sequence>
<dbReference type="Gene3D" id="1.20.1310.10">
    <property type="entry name" value="Cullin Repeats"/>
    <property type="match status" value="2"/>
</dbReference>
<dbReference type="FunFam" id="1.20.1310.10:FF:000001">
    <property type="entry name" value="Cullin 3"/>
    <property type="match status" value="1"/>
</dbReference>
<reference evidence="3 4" key="1">
    <citation type="submission" date="2019-05" db="EMBL/GenBank/DDBJ databases">
        <title>Another draft genome of Portunus trituberculatus and its Hox gene families provides insights of decapod evolution.</title>
        <authorList>
            <person name="Jeong J.-H."/>
            <person name="Song I."/>
            <person name="Kim S."/>
            <person name="Choi T."/>
            <person name="Kim D."/>
            <person name="Ryu S."/>
            <person name="Kim W."/>
        </authorList>
    </citation>
    <scope>NUCLEOTIDE SEQUENCE [LARGE SCALE GENOMIC DNA]</scope>
    <source>
        <tissue evidence="3">Muscle</tissue>
    </source>
</reference>
<dbReference type="SUPFAM" id="SSF74788">
    <property type="entry name" value="Cullin repeat-like"/>
    <property type="match status" value="1"/>
</dbReference>
<dbReference type="OrthoDB" id="27073at2759"/>
<dbReference type="GO" id="GO:0006511">
    <property type="term" value="P:ubiquitin-dependent protein catabolic process"/>
    <property type="evidence" value="ECO:0007669"/>
    <property type="project" value="InterPro"/>
</dbReference>
<dbReference type="InterPro" id="IPR001373">
    <property type="entry name" value="Cullin_N"/>
</dbReference>
<dbReference type="InterPro" id="IPR045093">
    <property type="entry name" value="Cullin"/>
</dbReference>
<dbReference type="Pfam" id="PF00888">
    <property type="entry name" value="Cullin"/>
    <property type="match status" value="1"/>
</dbReference>
<comment type="similarity">
    <text evidence="1">Belongs to the cullin family.</text>
</comment>
<protein>
    <submittedName>
        <fullName evidence="3">Cullin-3</fullName>
    </submittedName>
</protein>
<dbReference type="EMBL" id="VSRR010153065">
    <property type="protein sequence ID" value="MPD06804.1"/>
    <property type="molecule type" value="Genomic_DNA"/>
</dbReference>
<evidence type="ECO:0000256" key="1">
    <source>
        <dbReference type="ARBA" id="ARBA00006019"/>
    </source>
</evidence>
<dbReference type="InterPro" id="IPR016159">
    <property type="entry name" value="Cullin_repeat-like_dom_sf"/>
</dbReference>
<evidence type="ECO:0000313" key="3">
    <source>
        <dbReference type="EMBL" id="MPD06804.1"/>
    </source>
</evidence>
<evidence type="ECO:0000313" key="4">
    <source>
        <dbReference type="Proteomes" id="UP000324222"/>
    </source>
</evidence>
<accession>A0A5B7KIT6</accession>
<dbReference type="AlphaFoldDB" id="A0A5B7KIT6"/>
<evidence type="ECO:0000259" key="2">
    <source>
        <dbReference type="Pfam" id="PF00888"/>
    </source>
</evidence>
<dbReference type="GO" id="GO:0031625">
    <property type="term" value="F:ubiquitin protein ligase binding"/>
    <property type="evidence" value="ECO:0007669"/>
    <property type="project" value="InterPro"/>
</dbReference>
<keyword evidence="4" id="KW-1185">Reference proteome</keyword>
<name>A0A5B7KIT6_PORTR</name>
<dbReference type="PANTHER" id="PTHR11932">
    <property type="entry name" value="CULLIN"/>
    <property type="match status" value="1"/>
</dbReference>